<dbReference type="GeneID" id="90076183"/>
<dbReference type="EMBL" id="BTFZ01000019">
    <property type="protein sequence ID" value="GMM38194.1"/>
    <property type="molecule type" value="Genomic_DNA"/>
</dbReference>
<protein>
    <submittedName>
        <fullName evidence="1">Uncharacterized protein</fullName>
    </submittedName>
</protein>
<name>A0AAV5QTV6_9ASCO</name>
<evidence type="ECO:0000313" key="1">
    <source>
        <dbReference type="EMBL" id="GMM38194.1"/>
    </source>
</evidence>
<dbReference type="RefSeq" id="XP_064855190.1">
    <property type="nucleotide sequence ID" value="XM_064999118.1"/>
</dbReference>
<accession>A0AAV5QTV6</accession>
<evidence type="ECO:0000313" key="2">
    <source>
        <dbReference type="Proteomes" id="UP001360560"/>
    </source>
</evidence>
<gene>
    <name evidence="1" type="ORF">DASC09_055330</name>
</gene>
<dbReference type="AlphaFoldDB" id="A0AAV5QTV6"/>
<comment type="caution">
    <text evidence="1">The sequence shown here is derived from an EMBL/GenBank/DDBJ whole genome shotgun (WGS) entry which is preliminary data.</text>
</comment>
<keyword evidence="2" id="KW-1185">Reference proteome</keyword>
<reference evidence="1 2" key="1">
    <citation type="journal article" date="2023" name="Elife">
        <title>Identification of key yeast species and microbe-microbe interactions impacting larval growth of Drosophila in the wild.</title>
        <authorList>
            <person name="Mure A."/>
            <person name="Sugiura Y."/>
            <person name="Maeda R."/>
            <person name="Honda K."/>
            <person name="Sakurai N."/>
            <person name="Takahashi Y."/>
            <person name="Watada M."/>
            <person name="Katoh T."/>
            <person name="Gotoh A."/>
            <person name="Gotoh Y."/>
            <person name="Taniguchi I."/>
            <person name="Nakamura K."/>
            <person name="Hayashi T."/>
            <person name="Katayama T."/>
            <person name="Uemura T."/>
            <person name="Hattori Y."/>
        </authorList>
    </citation>
    <scope>NUCLEOTIDE SEQUENCE [LARGE SCALE GENOMIC DNA]</scope>
    <source>
        <strain evidence="1 2">SC-9</strain>
    </source>
</reference>
<dbReference type="Proteomes" id="UP001360560">
    <property type="component" value="Unassembled WGS sequence"/>
</dbReference>
<organism evidence="1 2">
    <name type="scientific">Saccharomycopsis crataegensis</name>
    <dbReference type="NCBI Taxonomy" id="43959"/>
    <lineage>
        <taxon>Eukaryota</taxon>
        <taxon>Fungi</taxon>
        <taxon>Dikarya</taxon>
        <taxon>Ascomycota</taxon>
        <taxon>Saccharomycotina</taxon>
        <taxon>Saccharomycetes</taxon>
        <taxon>Saccharomycopsidaceae</taxon>
        <taxon>Saccharomycopsis</taxon>
    </lineage>
</organism>
<proteinExistence type="predicted"/>
<sequence>MEFENRVLKPIIRLFRDWGINFYSSGIGETHYPIREGPASTSFEAMRMGTIIKSQSRPIMIIQYTRMGLGDLSCQNRPTRVEVESIVTHVLASMAFMGVNLALTIIF</sequence>